<gene>
    <name evidence="6" type="ORF">SAMN05216258_11654</name>
</gene>
<comment type="subcellular location">
    <subcellularLocation>
        <location evidence="4">Cytoplasm</location>
    </subcellularLocation>
</comment>
<evidence type="ECO:0000256" key="2">
    <source>
        <dbReference type="ARBA" id="ARBA00022801"/>
    </source>
</evidence>
<evidence type="ECO:0000256" key="1">
    <source>
        <dbReference type="ARBA" id="ARBA00001968"/>
    </source>
</evidence>
<dbReference type="HAMAP" id="MF_00528">
    <property type="entry name" value="Maf"/>
    <property type="match status" value="1"/>
</dbReference>
<comment type="cofactor">
    <cofactor evidence="1 4">
        <name>a divalent metal cation</name>
        <dbReference type="ChEBI" id="CHEBI:60240"/>
    </cofactor>
</comment>
<comment type="catalytic activity">
    <reaction evidence="4">
        <text>UTP + H2O = UMP + diphosphate + H(+)</text>
        <dbReference type="Rhea" id="RHEA:29395"/>
        <dbReference type="ChEBI" id="CHEBI:15377"/>
        <dbReference type="ChEBI" id="CHEBI:15378"/>
        <dbReference type="ChEBI" id="CHEBI:33019"/>
        <dbReference type="ChEBI" id="CHEBI:46398"/>
        <dbReference type="ChEBI" id="CHEBI:57865"/>
        <dbReference type="EC" id="3.6.1.9"/>
    </reaction>
</comment>
<feature type="site" description="Important for substrate specificity" evidence="4">
    <location>
        <position position="42"/>
    </location>
</feature>
<dbReference type="STRING" id="1114924.SAMN05216258_11654"/>
<dbReference type="GO" id="GO:0036218">
    <property type="term" value="F:dTTP diphosphatase activity"/>
    <property type="evidence" value="ECO:0007669"/>
    <property type="project" value="RHEA"/>
</dbReference>
<keyword evidence="2 4" id="KW-0378">Hydrolase</keyword>
<keyword evidence="3 4" id="KW-0546">Nucleotide metabolism</keyword>
<feature type="active site" description="Proton acceptor" evidence="4">
    <location>
        <position position="101"/>
    </location>
</feature>
<dbReference type="OrthoDB" id="9807767at2"/>
<proteinExistence type="inferred from homology"/>
<comment type="function">
    <text evidence="4">Nucleoside triphosphate pyrophosphatase that hydrolyzes dTTP and UTP. May have a dual role in cell division arrest and in preventing the incorporation of modified nucleotides into cellular nucleic acids.</text>
</comment>
<dbReference type="Gene3D" id="3.90.950.10">
    <property type="match status" value="1"/>
</dbReference>
<evidence type="ECO:0000256" key="3">
    <source>
        <dbReference type="ARBA" id="ARBA00023080"/>
    </source>
</evidence>
<dbReference type="GO" id="GO:0036221">
    <property type="term" value="F:UTP diphosphatase activity"/>
    <property type="evidence" value="ECO:0007669"/>
    <property type="project" value="RHEA"/>
</dbReference>
<dbReference type="InterPro" id="IPR003697">
    <property type="entry name" value="Maf-like"/>
</dbReference>
<feature type="compositionally biased region" description="Low complexity" evidence="5">
    <location>
        <begin position="11"/>
        <end position="21"/>
    </location>
</feature>
<feature type="region of interest" description="Disordered" evidence="5">
    <location>
        <begin position="1"/>
        <end position="35"/>
    </location>
</feature>
<dbReference type="AlphaFoldDB" id="A0A1I3PDR3"/>
<dbReference type="Pfam" id="PF02545">
    <property type="entry name" value="Maf"/>
    <property type="match status" value="1"/>
</dbReference>
<dbReference type="PANTHER" id="PTHR43213">
    <property type="entry name" value="BIFUNCTIONAL DTTP/UTP PYROPHOSPHATASE/METHYLTRANSFERASE PROTEIN-RELATED"/>
    <property type="match status" value="1"/>
</dbReference>
<dbReference type="RefSeq" id="WP_092865693.1">
    <property type="nucleotide sequence ID" value="NZ_FOQH01000016.1"/>
</dbReference>
<dbReference type="InterPro" id="IPR029001">
    <property type="entry name" value="ITPase-like_fam"/>
</dbReference>
<evidence type="ECO:0000256" key="4">
    <source>
        <dbReference type="HAMAP-Rule" id="MF_00528"/>
    </source>
</evidence>
<dbReference type="PANTHER" id="PTHR43213:SF5">
    <property type="entry name" value="BIFUNCTIONAL DTTP_UTP PYROPHOSPHATASE_METHYLTRANSFERASE PROTEIN-RELATED"/>
    <property type="match status" value="1"/>
</dbReference>
<feature type="compositionally biased region" description="Pro residues" evidence="5">
    <location>
        <begin position="1"/>
        <end position="10"/>
    </location>
</feature>
<feature type="site" description="Important for substrate specificity" evidence="4">
    <location>
        <position position="184"/>
    </location>
</feature>
<comment type="catalytic activity">
    <reaction evidence="4">
        <text>dTTP + H2O = dTMP + diphosphate + H(+)</text>
        <dbReference type="Rhea" id="RHEA:28534"/>
        <dbReference type="ChEBI" id="CHEBI:15377"/>
        <dbReference type="ChEBI" id="CHEBI:15378"/>
        <dbReference type="ChEBI" id="CHEBI:33019"/>
        <dbReference type="ChEBI" id="CHEBI:37568"/>
        <dbReference type="ChEBI" id="CHEBI:63528"/>
        <dbReference type="EC" id="3.6.1.9"/>
    </reaction>
</comment>
<evidence type="ECO:0000256" key="5">
    <source>
        <dbReference type="SAM" id="MobiDB-lite"/>
    </source>
</evidence>
<dbReference type="EC" id="3.6.1.9" evidence="4"/>
<accession>A0A1I3PDR3</accession>
<dbReference type="GO" id="GO:0009117">
    <property type="term" value="P:nucleotide metabolic process"/>
    <property type="evidence" value="ECO:0007669"/>
    <property type="project" value="UniProtKB-KW"/>
</dbReference>
<comment type="caution">
    <text evidence="4">Lacks conserved residue(s) required for the propagation of feature annotation.</text>
</comment>
<organism evidence="6 7">
    <name type="scientific">Albimonas pacifica</name>
    <dbReference type="NCBI Taxonomy" id="1114924"/>
    <lineage>
        <taxon>Bacteria</taxon>
        <taxon>Pseudomonadati</taxon>
        <taxon>Pseudomonadota</taxon>
        <taxon>Alphaproteobacteria</taxon>
        <taxon>Rhodobacterales</taxon>
        <taxon>Paracoccaceae</taxon>
        <taxon>Albimonas</taxon>
    </lineage>
</organism>
<dbReference type="EMBL" id="FOQH01000016">
    <property type="protein sequence ID" value="SFJ19561.1"/>
    <property type="molecule type" value="Genomic_DNA"/>
</dbReference>
<dbReference type="PIRSF" id="PIRSF006305">
    <property type="entry name" value="Maf"/>
    <property type="match status" value="1"/>
</dbReference>
<protein>
    <recommendedName>
        <fullName evidence="4">dTTP/UTP pyrophosphatase</fullName>
        <shortName evidence="4">dTTPase/UTPase</shortName>
        <ecNumber evidence="4">3.6.1.9</ecNumber>
    </recommendedName>
    <alternativeName>
        <fullName evidence="4">Nucleoside triphosphate pyrophosphatase</fullName>
    </alternativeName>
    <alternativeName>
        <fullName evidence="4">Nucleotide pyrophosphatase</fullName>
        <shortName evidence="4">Nucleotide PPase</shortName>
    </alternativeName>
</protein>
<dbReference type="GO" id="GO:0005737">
    <property type="term" value="C:cytoplasm"/>
    <property type="evidence" value="ECO:0007669"/>
    <property type="project" value="UniProtKB-SubCell"/>
</dbReference>
<feature type="site" description="Important for substrate specificity" evidence="4">
    <location>
        <position position="102"/>
    </location>
</feature>
<evidence type="ECO:0000313" key="6">
    <source>
        <dbReference type="EMBL" id="SFJ19561.1"/>
    </source>
</evidence>
<dbReference type="NCBIfam" id="TIGR00172">
    <property type="entry name" value="maf"/>
    <property type="match status" value="1"/>
</dbReference>
<keyword evidence="7" id="KW-1185">Reference proteome</keyword>
<keyword evidence="4" id="KW-0963">Cytoplasm</keyword>
<sequence length="227" mass="23594">MTADPAPAPQAPGADGPAADPAPRRTPDAAGPRLVLGSASPRRLALLASIGVVPDAVIPADIDETPKKDEEPRPYALRLAREKAKAVAAGLGGDDAVLAADTVVAAGRRILGKPQDEAEAYGFLSLLSGRRHRVITGVALRRGGREWTRRVETQVRFKRLSDAEISAYLRSGEWRGKAGGYAIQGIGAGFVPAINGSYTNVVGLPLVEVANLLQGAGVPVTWEGSPA</sequence>
<comment type="similarity">
    <text evidence="4">Belongs to the Maf family. YhdE subfamily.</text>
</comment>
<dbReference type="Proteomes" id="UP000199377">
    <property type="component" value="Unassembled WGS sequence"/>
</dbReference>
<name>A0A1I3PDR3_9RHOB</name>
<dbReference type="SUPFAM" id="SSF52972">
    <property type="entry name" value="ITPase-like"/>
    <property type="match status" value="1"/>
</dbReference>
<dbReference type="CDD" id="cd00555">
    <property type="entry name" value="Maf"/>
    <property type="match status" value="1"/>
</dbReference>
<evidence type="ECO:0000313" key="7">
    <source>
        <dbReference type="Proteomes" id="UP000199377"/>
    </source>
</evidence>
<reference evidence="6 7" key="1">
    <citation type="submission" date="2016-10" db="EMBL/GenBank/DDBJ databases">
        <authorList>
            <person name="de Groot N.N."/>
        </authorList>
    </citation>
    <scope>NUCLEOTIDE SEQUENCE [LARGE SCALE GENOMIC DNA]</scope>
    <source>
        <strain evidence="6 7">CGMCC 1.11030</strain>
    </source>
</reference>